<reference evidence="4" key="2">
    <citation type="submission" date="2021-04" db="EMBL/GenBank/DDBJ databases">
        <authorList>
            <person name="Gilroy R."/>
        </authorList>
    </citation>
    <scope>NUCLEOTIDE SEQUENCE</scope>
    <source>
        <strain evidence="4">CHK183-1962</strain>
    </source>
</reference>
<evidence type="ECO:0000313" key="5">
    <source>
        <dbReference type="Proteomes" id="UP000886890"/>
    </source>
</evidence>
<dbReference type="CDD" id="cd01948">
    <property type="entry name" value="EAL"/>
    <property type="match status" value="1"/>
</dbReference>
<dbReference type="InterPro" id="IPR001633">
    <property type="entry name" value="EAL_dom"/>
</dbReference>
<dbReference type="PROSITE" id="PS50887">
    <property type="entry name" value="GGDEF"/>
    <property type="match status" value="1"/>
</dbReference>
<gene>
    <name evidence="4" type="ORF">H9734_11615</name>
</gene>
<name>A0A9D2BJA0_9FIRM</name>
<dbReference type="Gene3D" id="3.20.20.450">
    <property type="entry name" value="EAL domain"/>
    <property type="match status" value="1"/>
</dbReference>
<dbReference type="GO" id="GO:0071111">
    <property type="term" value="F:cyclic-guanylate-specific phosphodiesterase activity"/>
    <property type="evidence" value="ECO:0007669"/>
    <property type="project" value="InterPro"/>
</dbReference>
<feature type="domain" description="GGDEF" evidence="3">
    <location>
        <begin position="347"/>
        <end position="482"/>
    </location>
</feature>
<accession>A0A9D2BJA0</accession>
<dbReference type="SMART" id="SM00267">
    <property type="entry name" value="GGDEF"/>
    <property type="match status" value="1"/>
</dbReference>
<dbReference type="PANTHER" id="PTHR33121:SF70">
    <property type="entry name" value="SIGNALING PROTEIN YKOW"/>
    <property type="match status" value="1"/>
</dbReference>
<dbReference type="InterPro" id="IPR043128">
    <property type="entry name" value="Rev_trsase/Diguanyl_cyclase"/>
</dbReference>
<dbReference type="InterPro" id="IPR050706">
    <property type="entry name" value="Cyclic-di-GMP_PDE-like"/>
</dbReference>
<feature type="transmembrane region" description="Helical" evidence="1">
    <location>
        <begin position="12"/>
        <end position="35"/>
    </location>
</feature>
<organism evidence="4 5">
    <name type="scientific">Candidatus Fusicatenibacter merdavium</name>
    <dbReference type="NCBI Taxonomy" id="2838600"/>
    <lineage>
        <taxon>Bacteria</taxon>
        <taxon>Bacillati</taxon>
        <taxon>Bacillota</taxon>
        <taxon>Clostridia</taxon>
        <taxon>Lachnospirales</taxon>
        <taxon>Lachnospiraceae</taxon>
        <taxon>Fusicatenibacter</taxon>
    </lineage>
</organism>
<evidence type="ECO:0000259" key="2">
    <source>
        <dbReference type="PROSITE" id="PS50883"/>
    </source>
</evidence>
<dbReference type="InterPro" id="IPR035919">
    <property type="entry name" value="EAL_sf"/>
</dbReference>
<dbReference type="SUPFAM" id="SSF141868">
    <property type="entry name" value="EAL domain-like"/>
    <property type="match status" value="1"/>
</dbReference>
<comment type="caution">
    <text evidence="4">The sequence shown here is derived from an EMBL/GenBank/DDBJ whole genome shotgun (WGS) entry which is preliminary data.</text>
</comment>
<dbReference type="EMBL" id="DXEK01000190">
    <property type="protein sequence ID" value="HIX78221.1"/>
    <property type="molecule type" value="Genomic_DNA"/>
</dbReference>
<sequence>MEQEHLRTKIIKYTAVLVLISAVILVSSTIVVVAVRKAEERSYTAYVDSLVNEYRLRFQEQMSTDFEMLQILEALMEKGLLSREMVIADQVRDLAPNFSFYKVGYYAAGTEELEIHLPGSDRPYAFSSRPAEAQEAIRSAWSGENAVSQVYEENGARVVTYAIPVYQGDVVKGALTGIQGLDEFYNVINSVTTAGDKITIFWTKNDGTVIASSEGETVLDDGERMIASAEFPDRSDADREAIFRKTIRWEGTSYTLYCASMGDNGWNLIYIDNGKDIHSPIYSMIVLVVGAFAILFLACITAIIYTYRNTKKDNRKILSLAEQDQLTGMDNLSKFQWEAERLLAQDTGYCVAALNFRHFQYINDIFGKDQADELLVETAALLKRLLKKEERCCREKPDQFYLLLGETEEERIRERLHGIMEQISGLTANFHKNYAITLYCGVAVEQEPQDREELGKRLLAHSEFAMKMIRNGHESEIAFYDQKMHEEKQMNVMIESSRQEALENGEFHLYLQAKKDLEGGTICGAEALVRWIRKDGSMIYPDRFIPVFEKNGFCAQLDLHMVELTCQMQRNWLDQGITIFPIAVNQSKLLFYQEDYIDRLCEITDHYRVPRKYLVLEILEGLAAENLEELNQTILRLKKKGFQISMDDFGSGYSSLNILSGLEIDEVKLDREFLMAMGTNREAKQKTMMRNVVQIAKDIGIRTVAEGVETEADEKFLQSIGCNYGQGYYYSRPVPAVEFGERFLHGDQ</sequence>
<evidence type="ECO:0000256" key="1">
    <source>
        <dbReference type="SAM" id="Phobius"/>
    </source>
</evidence>
<dbReference type="InterPro" id="IPR000160">
    <property type="entry name" value="GGDEF_dom"/>
</dbReference>
<feature type="transmembrane region" description="Helical" evidence="1">
    <location>
        <begin position="281"/>
        <end position="307"/>
    </location>
</feature>
<reference evidence="4" key="1">
    <citation type="journal article" date="2021" name="PeerJ">
        <title>Extensive microbial diversity within the chicken gut microbiome revealed by metagenomics and culture.</title>
        <authorList>
            <person name="Gilroy R."/>
            <person name="Ravi A."/>
            <person name="Getino M."/>
            <person name="Pursley I."/>
            <person name="Horton D.L."/>
            <person name="Alikhan N.F."/>
            <person name="Baker D."/>
            <person name="Gharbi K."/>
            <person name="Hall N."/>
            <person name="Watson M."/>
            <person name="Adriaenssens E.M."/>
            <person name="Foster-Nyarko E."/>
            <person name="Jarju S."/>
            <person name="Secka A."/>
            <person name="Antonio M."/>
            <person name="Oren A."/>
            <person name="Chaudhuri R.R."/>
            <person name="La Ragione R."/>
            <person name="Hildebrand F."/>
            <person name="Pallen M.J."/>
        </authorList>
    </citation>
    <scope>NUCLEOTIDE SEQUENCE</scope>
    <source>
        <strain evidence="4">CHK183-1962</strain>
    </source>
</reference>
<protein>
    <submittedName>
        <fullName evidence="4">EAL domain-containing protein</fullName>
    </submittedName>
</protein>
<feature type="domain" description="EAL" evidence="2">
    <location>
        <begin position="491"/>
        <end position="747"/>
    </location>
</feature>
<dbReference type="SMART" id="SM00052">
    <property type="entry name" value="EAL"/>
    <property type="match status" value="1"/>
</dbReference>
<dbReference type="AlphaFoldDB" id="A0A9D2BJA0"/>
<dbReference type="PROSITE" id="PS50883">
    <property type="entry name" value="EAL"/>
    <property type="match status" value="1"/>
</dbReference>
<evidence type="ECO:0000259" key="3">
    <source>
        <dbReference type="PROSITE" id="PS50887"/>
    </source>
</evidence>
<dbReference type="PANTHER" id="PTHR33121">
    <property type="entry name" value="CYCLIC DI-GMP PHOSPHODIESTERASE PDEF"/>
    <property type="match status" value="1"/>
</dbReference>
<keyword evidence="1" id="KW-0812">Transmembrane</keyword>
<dbReference type="Pfam" id="PF00563">
    <property type="entry name" value="EAL"/>
    <property type="match status" value="1"/>
</dbReference>
<dbReference type="Proteomes" id="UP000886890">
    <property type="component" value="Unassembled WGS sequence"/>
</dbReference>
<keyword evidence="1" id="KW-1133">Transmembrane helix</keyword>
<dbReference type="Gene3D" id="3.30.70.270">
    <property type="match status" value="1"/>
</dbReference>
<keyword evidence="1" id="KW-0472">Membrane</keyword>
<dbReference type="Pfam" id="PF00990">
    <property type="entry name" value="GGDEF"/>
    <property type="match status" value="1"/>
</dbReference>
<dbReference type="InterPro" id="IPR029787">
    <property type="entry name" value="Nucleotide_cyclase"/>
</dbReference>
<proteinExistence type="predicted"/>
<dbReference type="SUPFAM" id="SSF55073">
    <property type="entry name" value="Nucleotide cyclase"/>
    <property type="match status" value="1"/>
</dbReference>
<evidence type="ECO:0000313" key="4">
    <source>
        <dbReference type="EMBL" id="HIX78221.1"/>
    </source>
</evidence>
<dbReference type="NCBIfam" id="TIGR00254">
    <property type="entry name" value="GGDEF"/>
    <property type="match status" value="1"/>
</dbReference>